<feature type="domain" description="Putative amidase" evidence="2">
    <location>
        <begin position="155"/>
        <end position="312"/>
    </location>
</feature>
<dbReference type="EMBL" id="QMFB01000032">
    <property type="protein sequence ID" value="RAV12705.1"/>
    <property type="molecule type" value="Genomic_DNA"/>
</dbReference>
<dbReference type="InterPro" id="IPR024301">
    <property type="entry name" value="Amidase_6"/>
</dbReference>
<dbReference type="PANTHER" id="PTHR40032:SF1">
    <property type="entry name" value="EXPORTED PROTEIN"/>
    <property type="match status" value="1"/>
</dbReference>
<keyword evidence="4" id="KW-1185">Reference proteome</keyword>
<reference evidence="3 4" key="1">
    <citation type="journal article" date="2009" name="Int. J. Syst. Evol. Microbiol.">
        <title>Paenibacillus contaminans sp. nov., isolated from a contaminated laboratory plate.</title>
        <authorList>
            <person name="Chou J.H."/>
            <person name="Lee J.H."/>
            <person name="Lin M.C."/>
            <person name="Chang P.S."/>
            <person name="Arun A.B."/>
            <person name="Young C.C."/>
            <person name="Chen W.M."/>
        </authorList>
    </citation>
    <scope>NUCLEOTIDE SEQUENCE [LARGE SCALE GENOMIC DNA]</scope>
    <source>
        <strain evidence="3 4">CKOBP-6</strain>
    </source>
</reference>
<dbReference type="PANTHER" id="PTHR40032">
    <property type="entry name" value="EXPORTED PROTEIN-RELATED"/>
    <property type="match status" value="1"/>
</dbReference>
<dbReference type="OrthoDB" id="9812429at2"/>
<feature type="region of interest" description="Disordered" evidence="1">
    <location>
        <begin position="77"/>
        <end position="112"/>
    </location>
</feature>
<evidence type="ECO:0000313" key="4">
    <source>
        <dbReference type="Proteomes" id="UP000250369"/>
    </source>
</evidence>
<evidence type="ECO:0000256" key="1">
    <source>
        <dbReference type="SAM" id="MobiDB-lite"/>
    </source>
</evidence>
<evidence type="ECO:0000259" key="2">
    <source>
        <dbReference type="Pfam" id="PF12671"/>
    </source>
</evidence>
<dbReference type="AlphaFoldDB" id="A0A329LXP2"/>
<accession>A0A329LXP2</accession>
<dbReference type="Pfam" id="PF12671">
    <property type="entry name" value="Amidase_6"/>
    <property type="match status" value="1"/>
</dbReference>
<protein>
    <recommendedName>
        <fullName evidence="2">Putative amidase domain-containing protein</fullName>
    </recommendedName>
</protein>
<gene>
    <name evidence="3" type="ORF">DQG23_34370</name>
</gene>
<dbReference type="Proteomes" id="UP000250369">
    <property type="component" value="Unassembled WGS sequence"/>
</dbReference>
<evidence type="ECO:0000313" key="3">
    <source>
        <dbReference type="EMBL" id="RAV12705.1"/>
    </source>
</evidence>
<organism evidence="3 4">
    <name type="scientific">Paenibacillus contaminans</name>
    <dbReference type="NCBI Taxonomy" id="450362"/>
    <lineage>
        <taxon>Bacteria</taxon>
        <taxon>Bacillati</taxon>
        <taxon>Bacillota</taxon>
        <taxon>Bacilli</taxon>
        <taxon>Bacillales</taxon>
        <taxon>Paenibacillaceae</taxon>
        <taxon>Paenibacillus</taxon>
    </lineage>
</organism>
<proteinExistence type="predicted"/>
<name>A0A329LXP2_9BACL</name>
<sequence length="319" mass="36843">MLLHMERNLKPLRHETRLKLLAVNEADGHIYADIEMNRMLQYECRSRRSREDRSDRERLQLSFRGGGWIIAKVTPLQTESSRPAPWPDSGQEDDAAGMEFGAPIQGNKSRARAGNSYSDVFSVDSEELTVVKSTPFLNNRYVNSQLEKQRRQIAYDREKVRQYAETWWNGANPQYEHFEVDCSSFVSQCIFAGEAPMNYTGKRGSGWWYRGKYGYQELWSYSWAVANGLARYLGSKSRVGLSAEAVDSPRDLEIGDVVSYSWEGGPYQHSTIVTAFDGDGMPLVNAHTVNSRHRYWDYRDSYAWTERTKYSFYHIADKM</sequence>
<comment type="caution">
    <text evidence="3">The sequence shown here is derived from an EMBL/GenBank/DDBJ whole genome shotgun (WGS) entry which is preliminary data.</text>
</comment>